<sequence>MNFNPTQRFEQLDQLLVQYWSAWQPTFGHSDKHWLDQASLQTIYRELAPATTLPRSPASIKKSEPPAGMKLRKWQQIEQFKARFSSNASSVVDWCCGIGHLSRHLASSEQSVVGLEIDPALVAKAMTHQAKSAIFHQCDVLADPERYLHPGQSFVALHACGSLHTAMVEATVKTRGSDLHLAPCCYHKRFHQGLKMLSRPARRSELKLTERNIQLAVRQSVTAANRELQAREQLRLYRLGFDEWVKRELKVTHYTPLPSVSSAIINKGFAAFCQWGASQRVPQLANKEVTAEAKLLNSAKSRLEREVAYEAQCELFRRALEIRLCLDNVMFLEENGFRAELIEFCSPTITPRNILIQAYRMD</sequence>
<proteinExistence type="predicted"/>
<dbReference type="SUPFAM" id="SSF53335">
    <property type="entry name" value="S-adenosyl-L-methionine-dependent methyltransferases"/>
    <property type="match status" value="1"/>
</dbReference>
<keyword evidence="2" id="KW-0808">Transferase</keyword>
<dbReference type="Pfam" id="PF13679">
    <property type="entry name" value="Methyltransf_32"/>
    <property type="match status" value="1"/>
</dbReference>
<dbReference type="GO" id="GO:0008168">
    <property type="term" value="F:methyltransferase activity"/>
    <property type="evidence" value="ECO:0007669"/>
    <property type="project" value="UniProtKB-KW"/>
</dbReference>
<protein>
    <submittedName>
        <fullName evidence="2">Methyltransferase family protein</fullName>
    </submittedName>
</protein>
<dbReference type="Proteomes" id="UP000267187">
    <property type="component" value="Unassembled WGS sequence"/>
</dbReference>
<evidence type="ECO:0000313" key="3">
    <source>
        <dbReference type="Proteomes" id="UP000267187"/>
    </source>
</evidence>
<keyword evidence="2" id="KW-0489">Methyltransferase</keyword>
<dbReference type="PANTHER" id="PTHR13369:SF0">
    <property type="entry name" value="GLUTATHIONE S-TRANSFERASE C-TERMINAL DOMAIN-CONTAINING PROTEIN"/>
    <property type="match status" value="1"/>
</dbReference>
<dbReference type="Gene3D" id="3.40.50.150">
    <property type="entry name" value="Vaccinia Virus protein VP39"/>
    <property type="match status" value="1"/>
</dbReference>
<comment type="caution">
    <text evidence="2">The sequence shown here is derived from an EMBL/GenBank/DDBJ whole genome shotgun (WGS) entry which is preliminary data.</text>
</comment>
<gene>
    <name evidence="2" type="ORF">DFR27_1908</name>
</gene>
<dbReference type="EMBL" id="REFJ01000004">
    <property type="protein sequence ID" value="RMA79467.1"/>
    <property type="molecule type" value="Genomic_DNA"/>
</dbReference>
<accession>A0A3M0A494</accession>
<dbReference type="GO" id="GO:0032259">
    <property type="term" value="P:methylation"/>
    <property type="evidence" value="ECO:0007669"/>
    <property type="project" value="UniProtKB-KW"/>
</dbReference>
<dbReference type="AlphaFoldDB" id="A0A3M0A494"/>
<dbReference type="InterPro" id="IPR029063">
    <property type="entry name" value="SAM-dependent_MTases_sf"/>
</dbReference>
<dbReference type="CDD" id="cd02440">
    <property type="entry name" value="AdoMet_MTases"/>
    <property type="match status" value="1"/>
</dbReference>
<reference evidence="2 3" key="1">
    <citation type="submission" date="2018-10" db="EMBL/GenBank/DDBJ databases">
        <title>Genomic Encyclopedia of Type Strains, Phase IV (KMG-IV): sequencing the most valuable type-strain genomes for metagenomic binning, comparative biology and taxonomic classification.</title>
        <authorList>
            <person name="Goeker M."/>
        </authorList>
    </citation>
    <scope>NUCLEOTIDE SEQUENCE [LARGE SCALE GENOMIC DNA]</scope>
    <source>
        <strain evidence="2 3">DSM 25080</strain>
    </source>
</reference>
<dbReference type="PANTHER" id="PTHR13369">
    <property type="match status" value="1"/>
</dbReference>
<dbReference type="RefSeq" id="WP_121877222.1">
    <property type="nucleotide sequence ID" value="NZ_REFJ01000004.1"/>
</dbReference>
<evidence type="ECO:0000259" key="1">
    <source>
        <dbReference type="Pfam" id="PF13679"/>
    </source>
</evidence>
<dbReference type="OrthoDB" id="5298194at2"/>
<dbReference type="InterPro" id="IPR025714">
    <property type="entry name" value="Methyltranfer_dom"/>
</dbReference>
<evidence type="ECO:0000313" key="2">
    <source>
        <dbReference type="EMBL" id="RMA79467.1"/>
    </source>
</evidence>
<feature type="domain" description="Methyltransferase" evidence="1">
    <location>
        <begin position="76"/>
        <end position="188"/>
    </location>
</feature>
<name>A0A3M0A494_9GAMM</name>
<keyword evidence="3" id="KW-1185">Reference proteome</keyword>
<organism evidence="2 3">
    <name type="scientific">Umboniibacter marinipuniceus</name>
    <dbReference type="NCBI Taxonomy" id="569599"/>
    <lineage>
        <taxon>Bacteria</taxon>
        <taxon>Pseudomonadati</taxon>
        <taxon>Pseudomonadota</taxon>
        <taxon>Gammaproteobacteria</taxon>
        <taxon>Cellvibrionales</taxon>
        <taxon>Cellvibrionaceae</taxon>
        <taxon>Umboniibacter</taxon>
    </lineage>
</organism>